<reference evidence="2 3" key="1">
    <citation type="submission" date="2019-06" db="EMBL/GenBank/DDBJ databases">
        <title>Sorghum-associated microbial communities from plants grown in Nebraska, USA.</title>
        <authorList>
            <person name="Schachtman D."/>
        </authorList>
    </citation>
    <scope>NUCLEOTIDE SEQUENCE [LARGE SCALE GENOMIC DNA]</scope>
    <source>
        <strain evidence="2 3">1209</strain>
    </source>
</reference>
<evidence type="ECO:0000313" key="2">
    <source>
        <dbReference type="EMBL" id="TWF38982.1"/>
    </source>
</evidence>
<feature type="chain" id="PRO_5021904541" evidence="1">
    <location>
        <begin position="24"/>
        <end position="263"/>
    </location>
</feature>
<organism evidence="2 3">
    <name type="scientific">Chitinophaga polysaccharea</name>
    <dbReference type="NCBI Taxonomy" id="1293035"/>
    <lineage>
        <taxon>Bacteria</taxon>
        <taxon>Pseudomonadati</taxon>
        <taxon>Bacteroidota</taxon>
        <taxon>Chitinophagia</taxon>
        <taxon>Chitinophagales</taxon>
        <taxon>Chitinophagaceae</taxon>
        <taxon>Chitinophaga</taxon>
    </lineage>
</organism>
<evidence type="ECO:0000313" key="3">
    <source>
        <dbReference type="Proteomes" id="UP000320811"/>
    </source>
</evidence>
<proteinExistence type="predicted"/>
<dbReference type="AlphaFoldDB" id="A0A561PLJ4"/>
<dbReference type="EMBL" id="VIWO01000006">
    <property type="protein sequence ID" value="TWF38982.1"/>
    <property type="molecule type" value="Genomic_DNA"/>
</dbReference>
<feature type="signal peptide" evidence="1">
    <location>
        <begin position="1"/>
        <end position="23"/>
    </location>
</feature>
<protein>
    <submittedName>
        <fullName evidence="2">Uncharacterized protein</fullName>
    </submittedName>
</protein>
<dbReference type="PROSITE" id="PS51257">
    <property type="entry name" value="PROKAR_LIPOPROTEIN"/>
    <property type="match status" value="1"/>
</dbReference>
<comment type="caution">
    <text evidence="2">The sequence shown here is derived from an EMBL/GenBank/DDBJ whole genome shotgun (WGS) entry which is preliminary data.</text>
</comment>
<evidence type="ECO:0000256" key="1">
    <source>
        <dbReference type="SAM" id="SignalP"/>
    </source>
</evidence>
<accession>A0A561PLJ4</accession>
<dbReference type="OrthoDB" id="700627at2"/>
<dbReference type="Proteomes" id="UP000320811">
    <property type="component" value="Unassembled WGS sequence"/>
</dbReference>
<sequence>MSKFISYKKVMLWLLILSATFTACNKEEQNVRKAMHVVINGYNGSANALQVTIDTTVYAGDKVLKPTAKFEFNVAYAYTEKHQQKTVVITDTVTKQVIFTKPLPSGDTRAAVNFLYINGKVMEVQPPAAGISTNKLGFYIHYTDNETPLDISLYRMDNSTGKEYRTYLAKNVKPGSWIYVDYLAGADFNTKTNVDDAASLCFTRTGTIDQWAFEDDESKSKMSVSGIQLPLAGEKGLVQQYVITPGSYTLDYARMYFHPDRVR</sequence>
<name>A0A561PLJ4_9BACT</name>
<gene>
    <name evidence="2" type="ORF">FHW36_106205</name>
</gene>
<keyword evidence="3" id="KW-1185">Reference proteome</keyword>
<dbReference type="RefSeq" id="WP_145671404.1">
    <property type="nucleotide sequence ID" value="NZ_VIWO01000006.1"/>
</dbReference>
<keyword evidence="1" id="KW-0732">Signal</keyword>